<organism evidence="2">
    <name type="scientific">Ixodes ricinus</name>
    <name type="common">Common tick</name>
    <name type="synonym">Acarus ricinus</name>
    <dbReference type="NCBI Taxonomy" id="34613"/>
    <lineage>
        <taxon>Eukaryota</taxon>
        <taxon>Metazoa</taxon>
        <taxon>Ecdysozoa</taxon>
        <taxon>Arthropoda</taxon>
        <taxon>Chelicerata</taxon>
        <taxon>Arachnida</taxon>
        <taxon>Acari</taxon>
        <taxon>Parasitiformes</taxon>
        <taxon>Ixodida</taxon>
        <taxon>Ixodoidea</taxon>
        <taxon>Ixodidae</taxon>
        <taxon>Ixodinae</taxon>
        <taxon>Ixodes</taxon>
    </lineage>
</organism>
<sequence>MENERLIAAGEKLGYVGEELKKWVEDKKASAREERARARQERELEGALLEKEREVPQLRLAVQEGTASGRERIRGDGEGATSGHGLQFSPHKLIPQFNEDRDDLDAYLQRFERTATGLDWTQQKWATTLSLCLSGEALTVVGRLSPADALDYAKVKLALMQRFRCTKDGYRERFREAKPGNGETRRQFAARLAGYFNRWIEIAEVDRTFEALRDSVLVEQFLLSCSSRLSAFLRERDCKTIDQVAS</sequence>
<dbReference type="InterPro" id="IPR038269">
    <property type="entry name" value="SCAN_sf"/>
</dbReference>
<keyword evidence="2" id="KW-0695">RNA-directed DNA polymerase</keyword>
<keyword evidence="2" id="KW-0548">Nucleotidyltransferase</keyword>
<feature type="region of interest" description="Disordered" evidence="1">
    <location>
        <begin position="64"/>
        <end position="90"/>
    </location>
</feature>
<dbReference type="SUPFAM" id="SSF47353">
    <property type="entry name" value="Retrovirus capsid dimerization domain-like"/>
    <property type="match status" value="1"/>
</dbReference>
<dbReference type="GO" id="GO:0003964">
    <property type="term" value="F:RNA-directed DNA polymerase activity"/>
    <property type="evidence" value="ECO:0007669"/>
    <property type="project" value="UniProtKB-KW"/>
</dbReference>
<proteinExistence type="predicted"/>
<feature type="region of interest" description="Disordered" evidence="1">
    <location>
        <begin position="26"/>
        <end position="48"/>
    </location>
</feature>
<protein>
    <submittedName>
        <fullName evidence="2">Putative reverse transcriptase</fullName>
    </submittedName>
</protein>
<keyword evidence="2" id="KW-0808">Transferase</keyword>
<name>A0A6B0V5Z0_IXORI</name>
<dbReference type="EMBL" id="GIFC01015018">
    <property type="protein sequence ID" value="MXU97101.1"/>
    <property type="molecule type" value="Transcribed_RNA"/>
</dbReference>
<evidence type="ECO:0000313" key="2">
    <source>
        <dbReference type="EMBL" id="MXU97101.1"/>
    </source>
</evidence>
<evidence type="ECO:0000256" key="1">
    <source>
        <dbReference type="SAM" id="MobiDB-lite"/>
    </source>
</evidence>
<reference evidence="2" key="1">
    <citation type="submission" date="2019-12" db="EMBL/GenBank/DDBJ databases">
        <title>An insight into the sialome of adult female Ixodes ricinus ticks feeding for 6 days.</title>
        <authorList>
            <person name="Perner J."/>
            <person name="Ribeiro J.M.C."/>
        </authorList>
    </citation>
    <scope>NUCLEOTIDE SEQUENCE</scope>
    <source>
        <strain evidence="2">Semi-engorged</strain>
        <tissue evidence="2">Salivary glands</tissue>
    </source>
</reference>
<dbReference type="Gene3D" id="1.10.4020.10">
    <property type="entry name" value="DNA breaking-rejoining enzymes"/>
    <property type="match status" value="1"/>
</dbReference>
<dbReference type="AlphaFoldDB" id="A0A6B0V5Z0"/>
<dbReference type="PANTHER" id="PTHR46888:SF1">
    <property type="entry name" value="RIBONUCLEASE H"/>
    <property type="match status" value="1"/>
</dbReference>
<dbReference type="PANTHER" id="PTHR46888">
    <property type="entry name" value="ZINC KNUCKLE DOMAINCONTAINING PROTEIN-RELATED"/>
    <property type="match status" value="1"/>
</dbReference>
<accession>A0A6B0V5Z0</accession>